<evidence type="ECO:0000313" key="3">
    <source>
        <dbReference type="EMBL" id="VDK82585.1"/>
    </source>
</evidence>
<gene>
    <name evidence="3" type="ORF">DILT_LOCUS3360</name>
</gene>
<evidence type="ECO:0000259" key="2">
    <source>
        <dbReference type="Pfam" id="PF26215"/>
    </source>
</evidence>
<dbReference type="Pfam" id="PF26215">
    <property type="entry name" value="HTH_animal"/>
    <property type="match status" value="1"/>
</dbReference>
<sequence>MLVDLHSNASPSGVGGLWVLRFHDALWLLPACVRIQLKVVREGGTSNAILRLIVHAQILQLLKFCLRAYFTFDEKIYEQVKGKPVVSPISELIAEVAVQRLESVVFQHHRPKFWARYVDDTFAIIERDEMLTFKERLNSPFPEIQLTMEEEENNQLAFLDVLVCRKDCCCLKNEVFRKAINTIPLLNYNSNDPISHKRSSVRTLYRRVNMHCSKPEDKIVEAPQDTGSLRQTDSICFYQPVSNFQAVFRDNNPPSSEEQRTFDDRQVQIAS</sequence>
<dbReference type="InterPro" id="IPR058912">
    <property type="entry name" value="HTH_animal"/>
</dbReference>
<dbReference type="Proteomes" id="UP000281553">
    <property type="component" value="Unassembled WGS sequence"/>
</dbReference>
<dbReference type="PANTHER" id="PTHR21301">
    <property type="entry name" value="REVERSE TRANSCRIPTASE"/>
    <property type="match status" value="1"/>
</dbReference>
<protein>
    <recommendedName>
        <fullName evidence="2">Helix-turn-helix domain-containing protein</fullName>
    </recommendedName>
</protein>
<dbReference type="EMBL" id="UYRU01043534">
    <property type="protein sequence ID" value="VDK82585.1"/>
    <property type="molecule type" value="Genomic_DNA"/>
</dbReference>
<accession>A0A3P6TNF8</accession>
<feature type="region of interest" description="Disordered" evidence="1">
    <location>
        <begin position="248"/>
        <end position="271"/>
    </location>
</feature>
<evidence type="ECO:0000256" key="1">
    <source>
        <dbReference type="SAM" id="MobiDB-lite"/>
    </source>
</evidence>
<organism evidence="3 4">
    <name type="scientific">Dibothriocephalus latus</name>
    <name type="common">Fish tapeworm</name>
    <name type="synonym">Diphyllobothrium latum</name>
    <dbReference type="NCBI Taxonomy" id="60516"/>
    <lineage>
        <taxon>Eukaryota</taxon>
        <taxon>Metazoa</taxon>
        <taxon>Spiralia</taxon>
        <taxon>Lophotrochozoa</taxon>
        <taxon>Platyhelminthes</taxon>
        <taxon>Cestoda</taxon>
        <taxon>Eucestoda</taxon>
        <taxon>Diphyllobothriidea</taxon>
        <taxon>Diphyllobothriidae</taxon>
        <taxon>Dibothriocephalus</taxon>
    </lineage>
</organism>
<feature type="domain" description="Helix-turn-helix" evidence="2">
    <location>
        <begin position="185"/>
        <end position="220"/>
    </location>
</feature>
<name>A0A3P6TNF8_DIBLA</name>
<dbReference type="AlphaFoldDB" id="A0A3P6TNF8"/>
<dbReference type="OrthoDB" id="6255145at2759"/>
<keyword evidence="4" id="KW-1185">Reference proteome</keyword>
<reference evidence="3 4" key="1">
    <citation type="submission" date="2018-11" db="EMBL/GenBank/DDBJ databases">
        <authorList>
            <consortium name="Pathogen Informatics"/>
        </authorList>
    </citation>
    <scope>NUCLEOTIDE SEQUENCE [LARGE SCALE GENOMIC DNA]</scope>
</reference>
<feature type="compositionally biased region" description="Basic and acidic residues" evidence="1">
    <location>
        <begin position="257"/>
        <end position="271"/>
    </location>
</feature>
<dbReference type="PANTHER" id="PTHR21301:SF10">
    <property type="entry name" value="REVERSE TRANSCRIPTASE DOMAIN-CONTAINING PROTEIN"/>
    <property type="match status" value="1"/>
</dbReference>
<evidence type="ECO:0000313" key="4">
    <source>
        <dbReference type="Proteomes" id="UP000281553"/>
    </source>
</evidence>
<proteinExistence type="predicted"/>